<evidence type="ECO:0000313" key="20">
    <source>
        <dbReference type="WBParaSite" id="snap_masked-unitig_34961-processed-gene-0.0-mRNA-1"/>
    </source>
</evidence>
<keyword evidence="13" id="KW-0407">Ion channel</keyword>
<evidence type="ECO:0000256" key="1">
    <source>
        <dbReference type="ARBA" id="ARBA00022448"/>
    </source>
</evidence>
<feature type="binding site" evidence="15">
    <location>
        <position position="125"/>
    </location>
    <ligand>
        <name>L-glutamate</name>
        <dbReference type="ChEBI" id="CHEBI:29985"/>
    </ligand>
</feature>
<keyword evidence="1" id="KW-0813">Transport</keyword>
<accession>A0A1I8JQ94</accession>
<evidence type="ECO:0000259" key="18">
    <source>
        <dbReference type="SMART" id="SM00079"/>
    </source>
</evidence>
<dbReference type="FunFam" id="3.40.190.10:FF:000060">
    <property type="entry name" value="Glutamate receptor ionotropic, kainate 1"/>
    <property type="match status" value="1"/>
</dbReference>
<feature type="transmembrane region" description="Helical" evidence="17">
    <location>
        <begin position="75"/>
        <end position="97"/>
    </location>
</feature>
<dbReference type="GO" id="GO:0015276">
    <property type="term" value="F:ligand-gated monoatomic ion channel activity"/>
    <property type="evidence" value="ECO:0007669"/>
    <property type="project" value="InterPro"/>
</dbReference>
<dbReference type="InterPro" id="IPR001508">
    <property type="entry name" value="Iono_Glu_rcpt_met"/>
</dbReference>
<dbReference type="SMART" id="SM00079">
    <property type="entry name" value="PBPe"/>
    <property type="match status" value="1"/>
</dbReference>
<evidence type="ECO:0000256" key="5">
    <source>
        <dbReference type="ARBA" id="ARBA00022989"/>
    </source>
</evidence>
<evidence type="ECO:0000256" key="7">
    <source>
        <dbReference type="ARBA" id="ARBA00023065"/>
    </source>
</evidence>
<evidence type="ECO:0000256" key="6">
    <source>
        <dbReference type="ARBA" id="ARBA00023018"/>
    </source>
</evidence>
<evidence type="ECO:0000256" key="8">
    <source>
        <dbReference type="ARBA" id="ARBA00023136"/>
    </source>
</evidence>
<proteinExistence type="predicted"/>
<keyword evidence="7" id="KW-0406">Ion transport</keyword>
<keyword evidence="6" id="KW-0770">Synapse</keyword>
<keyword evidence="4" id="KW-0732">Signal</keyword>
<feature type="binding site" evidence="15">
    <location>
        <position position="126"/>
    </location>
    <ligand>
        <name>L-glutamate</name>
        <dbReference type="ChEBI" id="CHEBI:29985"/>
    </ligand>
</feature>
<evidence type="ECO:0000256" key="13">
    <source>
        <dbReference type="ARBA" id="ARBA00023303"/>
    </source>
</evidence>
<dbReference type="InterPro" id="IPR015683">
    <property type="entry name" value="Ionotropic_Glu_rcpt"/>
</dbReference>
<keyword evidence="8 17" id="KW-0472">Membrane</keyword>
<keyword evidence="10" id="KW-0325">Glycoprotein</keyword>
<keyword evidence="11" id="KW-0628">Postsynaptic cell membrane</keyword>
<protein>
    <submittedName>
        <fullName evidence="20">PBPe domain-containing protein</fullName>
    </submittedName>
</protein>
<dbReference type="Pfam" id="PF00060">
    <property type="entry name" value="Lig_chan"/>
    <property type="match status" value="1"/>
</dbReference>
<feature type="site" description="Crucial to convey clamshell closure to channel opening" evidence="16">
    <location>
        <position position="104"/>
    </location>
</feature>
<evidence type="ECO:0000256" key="4">
    <source>
        <dbReference type="ARBA" id="ARBA00022729"/>
    </source>
</evidence>
<keyword evidence="9" id="KW-0675">Receptor</keyword>
<evidence type="ECO:0000256" key="10">
    <source>
        <dbReference type="ARBA" id="ARBA00023180"/>
    </source>
</evidence>
<dbReference type="Proteomes" id="UP000095280">
    <property type="component" value="Unplaced"/>
</dbReference>
<keyword evidence="19" id="KW-1185">Reference proteome</keyword>
<dbReference type="PANTHER" id="PTHR18966">
    <property type="entry name" value="IONOTROPIC GLUTAMATE RECEPTOR"/>
    <property type="match status" value="1"/>
</dbReference>
<evidence type="ECO:0000256" key="2">
    <source>
        <dbReference type="ARBA" id="ARBA00022475"/>
    </source>
</evidence>
<keyword evidence="2" id="KW-1003">Cell membrane</keyword>
<keyword evidence="12" id="KW-1071">Ligand-gated ion channel</keyword>
<reference evidence="20" key="1">
    <citation type="submission" date="2016-11" db="UniProtKB">
        <authorList>
            <consortium name="WormBaseParasite"/>
        </authorList>
    </citation>
    <scope>IDENTIFICATION</scope>
</reference>
<dbReference type="WBParaSite" id="snap_masked-unitig_34961-processed-gene-0.0-mRNA-1">
    <property type="protein sequence ID" value="snap_masked-unitig_34961-processed-gene-0.0-mRNA-1"/>
    <property type="gene ID" value="snap_masked-unitig_34961-processed-gene-0.0"/>
</dbReference>
<evidence type="ECO:0000256" key="12">
    <source>
        <dbReference type="ARBA" id="ARBA00023286"/>
    </source>
</evidence>
<evidence type="ECO:0000256" key="17">
    <source>
        <dbReference type="SAM" id="Phobius"/>
    </source>
</evidence>
<evidence type="ECO:0000256" key="11">
    <source>
        <dbReference type="ARBA" id="ARBA00023257"/>
    </source>
</evidence>
<feature type="site" description="Interaction with the cone snail toxin Con-ikot-ikot" evidence="16">
    <location>
        <position position="131"/>
    </location>
</feature>
<dbReference type="Gene3D" id="3.40.190.10">
    <property type="entry name" value="Periplasmic binding protein-like II"/>
    <property type="match status" value="1"/>
</dbReference>
<evidence type="ECO:0000256" key="3">
    <source>
        <dbReference type="ARBA" id="ARBA00022692"/>
    </source>
</evidence>
<sequence>VWGYMLVAYITVSFVLFVVARFLAVRMAKSAHPCNPDTEVLENQFSLINSLWFNIGSLMQQDLPRALSTRLVSGIWWFFTLIMISSYTANLAAFLTVERMQSPIESVEDLAGQNKIKYGTLSGGSTYQFFKVREFNTLSKGIDVFKRMWDYMSKRPDVFVNKTEEGIARVKRGDYAFILESTWNEYYTQRNCDLMRVGGLLDSKGYGIGLPSGTQPIMTELWQELKLALRCAVRWLQEAACGPPGARKASGGS</sequence>
<evidence type="ECO:0000256" key="16">
    <source>
        <dbReference type="PIRSR" id="PIRSR601508-2"/>
    </source>
</evidence>
<dbReference type="SUPFAM" id="SSF53850">
    <property type="entry name" value="Periplasmic binding protein-like II"/>
    <property type="match status" value="1"/>
</dbReference>
<dbReference type="GO" id="GO:0045211">
    <property type="term" value="C:postsynaptic membrane"/>
    <property type="evidence" value="ECO:0007669"/>
    <property type="project" value="UniProtKB-SubCell"/>
</dbReference>
<dbReference type="FunFam" id="1.10.287.70:FF:000010">
    <property type="entry name" value="Putative glutamate receptor ionotropic kainate 1"/>
    <property type="match status" value="1"/>
</dbReference>
<dbReference type="InterPro" id="IPR001320">
    <property type="entry name" value="Iontro_rcpt_C"/>
</dbReference>
<feature type="domain" description="Ionotropic glutamate receptor C-terminal" evidence="18">
    <location>
        <begin position="21"/>
        <end position="238"/>
    </location>
</feature>
<feature type="binding site" evidence="15">
    <location>
        <position position="180"/>
    </location>
    <ligand>
        <name>L-glutamate</name>
        <dbReference type="ChEBI" id="CHEBI:29985"/>
    </ligand>
</feature>
<evidence type="ECO:0000313" key="19">
    <source>
        <dbReference type="Proteomes" id="UP000095280"/>
    </source>
</evidence>
<dbReference type="PRINTS" id="PR00177">
    <property type="entry name" value="NMDARECEPTOR"/>
</dbReference>
<evidence type="ECO:0000256" key="14">
    <source>
        <dbReference type="ARBA" id="ARBA00034104"/>
    </source>
</evidence>
<keyword evidence="5 17" id="KW-1133">Transmembrane helix</keyword>
<dbReference type="GO" id="GO:0038023">
    <property type="term" value="F:signaling receptor activity"/>
    <property type="evidence" value="ECO:0007669"/>
    <property type="project" value="InterPro"/>
</dbReference>
<organism evidence="19 20">
    <name type="scientific">Macrostomum lignano</name>
    <dbReference type="NCBI Taxonomy" id="282301"/>
    <lineage>
        <taxon>Eukaryota</taxon>
        <taxon>Metazoa</taxon>
        <taxon>Spiralia</taxon>
        <taxon>Lophotrochozoa</taxon>
        <taxon>Platyhelminthes</taxon>
        <taxon>Rhabditophora</taxon>
        <taxon>Macrostomorpha</taxon>
        <taxon>Macrostomida</taxon>
        <taxon>Macrostomidae</taxon>
        <taxon>Macrostomum</taxon>
    </lineage>
</organism>
<name>A0A1I8JQ94_9PLAT</name>
<evidence type="ECO:0000256" key="15">
    <source>
        <dbReference type="PIRSR" id="PIRSR601508-1"/>
    </source>
</evidence>
<comment type="subcellular location">
    <subcellularLocation>
        <location evidence="14">Postsynaptic cell membrane</location>
        <topology evidence="14">Multi-pass membrane protein</topology>
    </subcellularLocation>
</comment>
<keyword evidence="3 17" id="KW-0812">Transmembrane</keyword>
<dbReference type="AlphaFoldDB" id="A0A1I8JQ94"/>
<feature type="transmembrane region" description="Helical" evidence="17">
    <location>
        <begin position="6"/>
        <end position="24"/>
    </location>
</feature>
<evidence type="ECO:0000256" key="9">
    <source>
        <dbReference type="ARBA" id="ARBA00023170"/>
    </source>
</evidence>